<dbReference type="EMBL" id="CASHTH010000550">
    <property type="protein sequence ID" value="CAI8004014.1"/>
    <property type="molecule type" value="Genomic_DNA"/>
</dbReference>
<feature type="compositionally biased region" description="Basic and acidic residues" evidence="1">
    <location>
        <begin position="119"/>
        <end position="129"/>
    </location>
</feature>
<feature type="compositionally biased region" description="Polar residues" evidence="1">
    <location>
        <begin position="196"/>
        <end position="237"/>
    </location>
</feature>
<evidence type="ECO:0000313" key="3">
    <source>
        <dbReference type="Proteomes" id="UP001174909"/>
    </source>
</evidence>
<dbReference type="AlphaFoldDB" id="A0AA35R5L1"/>
<proteinExistence type="predicted"/>
<name>A0AA35R5L1_GEOBA</name>
<gene>
    <name evidence="2" type="ORF">GBAR_LOCUS3813</name>
</gene>
<dbReference type="Proteomes" id="UP001174909">
    <property type="component" value="Unassembled WGS sequence"/>
</dbReference>
<feature type="compositionally biased region" description="Low complexity" evidence="1">
    <location>
        <begin position="103"/>
        <end position="117"/>
    </location>
</feature>
<keyword evidence="3" id="KW-1185">Reference proteome</keyword>
<feature type="compositionally biased region" description="Low complexity" evidence="1">
    <location>
        <begin position="178"/>
        <end position="188"/>
    </location>
</feature>
<accession>A0AA35R5L1</accession>
<evidence type="ECO:0000313" key="2">
    <source>
        <dbReference type="EMBL" id="CAI8004014.1"/>
    </source>
</evidence>
<reference evidence="2" key="1">
    <citation type="submission" date="2023-03" db="EMBL/GenBank/DDBJ databases">
        <authorList>
            <person name="Steffen K."/>
            <person name="Cardenas P."/>
        </authorList>
    </citation>
    <scope>NUCLEOTIDE SEQUENCE</scope>
</reference>
<protein>
    <submittedName>
        <fullName evidence="2">Uncharacterized protein</fullName>
    </submittedName>
</protein>
<feature type="region of interest" description="Disordered" evidence="1">
    <location>
        <begin position="96"/>
        <end position="279"/>
    </location>
</feature>
<comment type="caution">
    <text evidence="2">The sequence shown here is derived from an EMBL/GenBank/DDBJ whole genome shotgun (WGS) entry which is preliminary data.</text>
</comment>
<sequence length="468" mass="51690">MFFIDHGGKHGVPSLPSEGQLHIHTHPETFSPPAILWLSQICPCCETSAAATQHTVLQPTTEVVNKHCSLPIVLFSPSLIYRRSFAGETIDPVQFNHTSSAVRPNRSSLSSPPNSTTETEERRVFHVRSESTPSRHSGVIESHTRQDSRHSHYSLHSPPAEALSPDHPVHPRQGSLISQSSHHSSPSRQSRDIPPSDSSVLTGVTNNHHGNYHNHSTPTGDSMATTTEMTMDLWSSPSPAPAYRGRENGHSSGGVQSHWSGGQASPLGKGGCSLPGFIPEEEGQQRLYPASRQRHHSMRSTPPLLHYIPPTLPSLVIEGSKSSTFPREGSLSQPEGNTESVVDLLDEALEVLDEEEDQRKERERQRAIKPWKPQHRGRFRLSLQDSSYYDHRLYTSYRHFNRSRAFHGSKQSSSTTHLNTATDQSVADAQLQESLVELSQASDTAIDPHIRSFVFEGSQTETGGATEL</sequence>
<feature type="compositionally biased region" description="Polar residues" evidence="1">
    <location>
        <begin position="253"/>
        <end position="263"/>
    </location>
</feature>
<organism evidence="2 3">
    <name type="scientific">Geodia barretti</name>
    <name type="common">Barrett's horny sponge</name>
    <dbReference type="NCBI Taxonomy" id="519541"/>
    <lineage>
        <taxon>Eukaryota</taxon>
        <taxon>Metazoa</taxon>
        <taxon>Porifera</taxon>
        <taxon>Demospongiae</taxon>
        <taxon>Heteroscleromorpha</taxon>
        <taxon>Tetractinellida</taxon>
        <taxon>Astrophorina</taxon>
        <taxon>Geodiidae</taxon>
        <taxon>Geodia</taxon>
    </lineage>
</organism>
<evidence type="ECO:0000256" key="1">
    <source>
        <dbReference type="SAM" id="MobiDB-lite"/>
    </source>
</evidence>